<gene>
    <name evidence="2" type="ORF">HUJ06_018511</name>
</gene>
<dbReference type="AlphaFoldDB" id="A0A822ZRL3"/>
<evidence type="ECO:0000313" key="3">
    <source>
        <dbReference type="Proteomes" id="UP000607653"/>
    </source>
</evidence>
<feature type="compositionally biased region" description="Basic and acidic residues" evidence="1">
    <location>
        <begin position="229"/>
        <end position="238"/>
    </location>
</feature>
<comment type="caution">
    <text evidence="2">The sequence shown here is derived from an EMBL/GenBank/DDBJ whole genome shotgun (WGS) entry which is preliminary data.</text>
</comment>
<name>A0A822ZRL3_NELNU</name>
<feature type="region of interest" description="Disordered" evidence="1">
    <location>
        <begin position="162"/>
        <end position="238"/>
    </location>
</feature>
<protein>
    <submittedName>
        <fullName evidence="2">Uncharacterized protein</fullName>
    </submittedName>
</protein>
<sequence length="238" mass="26199">MASPSSSADFGGGGGRGGSSCNGSESPEDDDDLFEIDLDVVDNLPPPLYWESCSTATDCALLANCLLPISDVSSAVPVQSITSPTSNIIMMIGTLPDELLKFPVPVVKGFVRFSGVDHDTGGPDSRRWSFEHDDHGKASARCSSVYDSARWSFEQYDCTKESKTEHSSSDSSRWSFEHVPGKDHGQQQIDFSRRSSFEDVHFKDTTRHSPRVRPKRQFPTTSPSWHRNLIHDQTKDGG</sequence>
<evidence type="ECO:0000313" key="2">
    <source>
        <dbReference type="EMBL" id="DAD48574.1"/>
    </source>
</evidence>
<feature type="compositionally biased region" description="Gly residues" evidence="1">
    <location>
        <begin position="10"/>
        <end position="20"/>
    </location>
</feature>
<feature type="region of interest" description="Disordered" evidence="1">
    <location>
        <begin position="1"/>
        <end position="31"/>
    </location>
</feature>
<dbReference type="EMBL" id="DUZY01000008">
    <property type="protein sequence ID" value="DAD48574.1"/>
    <property type="molecule type" value="Genomic_DNA"/>
</dbReference>
<feature type="compositionally biased region" description="Basic and acidic residues" evidence="1">
    <location>
        <begin position="175"/>
        <end position="207"/>
    </location>
</feature>
<accession>A0A822ZRL3</accession>
<evidence type="ECO:0000256" key="1">
    <source>
        <dbReference type="SAM" id="MobiDB-lite"/>
    </source>
</evidence>
<keyword evidence="3" id="KW-1185">Reference proteome</keyword>
<dbReference type="Proteomes" id="UP000607653">
    <property type="component" value="Unassembled WGS sequence"/>
</dbReference>
<reference evidence="2 3" key="1">
    <citation type="journal article" date="2020" name="Mol. Biol. Evol.">
        <title>Distinct Expression and Methylation Patterns for Genes with Different Fates following a Single Whole-Genome Duplication in Flowering Plants.</title>
        <authorList>
            <person name="Shi T."/>
            <person name="Rahmani R.S."/>
            <person name="Gugger P.F."/>
            <person name="Wang M."/>
            <person name="Li H."/>
            <person name="Zhang Y."/>
            <person name="Li Z."/>
            <person name="Wang Q."/>
            <person name="Van de Peer Y."/>
            <person name="Marchal K."/>
            <person name="Chen J."/>
        </authorList>
    </citation>
    <scope>NUCLEOTIDE SEQUENCE [LARGE SCALE GENOMIC DNA]</scope>
    <source>
        <tissue evidence="2">Leaf</tissue>
    </source>
</reference>
<organism evidence="2 3">
    <name type="scientific">Nelumbo nucifera</name>
    <name type="common">Sacred lotus</name>
    <dbReference type="NCBI Taxonomy" id="4432"/>
    <lineage>
        <taxon>Eukaryota</taxon>
        <taxon>Viridiplantae</taxon>
        <taxon>Streptophyta</taxon>
        <taxon>Embryophyta</taxon>
        <taxon>Tracheophyta</taxon>
        <taxon>Spermatophyta</taxon>
        <taxon>Magnoliopsida</taxon>
        <taxon>Proteales</taxon>
        <taxon>Nelumbonaceae</taxon>
        <taxon>Nelumbo</taxon>
    </lineage>
</organism>
<proteinExistence type="predicted"/>